<evidence type="ECO:0000313" key="25">
    <source>
        <dbReference type="Proteomes" id="UP000232196"/>
    </source>
</evidence>
<name>A0A2M9XD85_9LEPT</name>
<keyword evidence="7" id="KW-0328">Glycosyltransferase</keyword>
<evidence type="ECO:0000256" key="4">
    <source>
        <dbReference type="ARBA" id="ARBA00007739"/>
    </source>
</evidence>
<evidence type="ECO:0000256" key="15">
    <source>
        <dbReference type="ARBA" id="ARBA00023268"/>
    </source>
</evidence>
<keyword evidence="16" id="KW-0961">Cell wall biogenesis/degradation</keyword>
<dbReference type="Gene3D" id="3.40.710.10">
    <property type="entry name" value="DD-peptidase/beta-lactamase superfamily"/>
    <property type="match status" value="2"/>
</dbReference>
<keyword evidence="9 21" id="KW-0812">Transmembrane</keyword>
<evidence type="ECO:0000256" key="17">
    <source>
        <dbReference type="ARBA" id="ARBA00044770"/>
    </source>
</evidence>
<proteinExistence type="inferred from homology"/>
<keyword evidence="15" id="KW-0511">Multifunctional enzyme</keyword>
<dbReference type="EC" id="2.4.99.28" evidence="17"/>
<evidence type="ECO:0000256" key="10">
    <source>
        <dbReference type="ARBA" id="ARBA00022801"/>
    </source>
</evidence>
<feature type="domain" description="Penicillin-binding protein transpeptidase" evidence="22">
    <location>
        <begin position="447"/>
        <end position="727"/>
    </location>
</feature>
<evidence type="ECO:0000256" key="20">
    <source>
        <dbReference type="SAM" id="MobiDB-lite"/>
    </source>
</evidence>
<dbReference type="Proteomes" id="UP000232196">
    <property type="component" value="Unassembled WGS sequence"/>
</dbReference>
<comment type="catalytic activity">
    <reaction evidence="18">
        <text>[GlcNAc-(1-&gt;4)-Mur2Ac(oyl-L-Ala-gamma-D-Glu-L-Lys-D-Ala-D-Ala)](n)-di-trans,octa-cis-undecaprenyl diphosphate + beta-D-GlcNAc-(1-&gt;4)-Mur2Ac(oyl-L-Ala-gamma-D-Glu-L-Lys-D-Ala-D-Ala)-di-trans,octa-cis-undecaprenyl diphosphate = [GlcNAc-(1-&gt;4)-Mur2Ac(oyl-L-Ala-gamma-D-Glu-L-Lys-D-Ala-D-Ala)](n+1)-di-trans,octa-cis-undecaprenyl diphosphate + di-trans,octa-cis-undecaprenyl diphosphate + H(+)</text>
        <dbReference type="Rhea" id="RHEA:23708"/>
        <dbReference type="Rhea" id="RHEA-COMP:9602"/>
        <dbReference type="Rhea" id="RHEA-COMP:9603"/>
        <dbReference type="ChEBI" id="CHEBI:15378"/>
        <dbReference type="ChEBI" id="CHEBI:58405"/>
        <dbReference type="ChEBI" id="CHEBI:60033"/>
        <dbReference type="ChEBI" id="CHEBI:78435"/>
        <dbReference type="EC" id="2.4.99.28"/>
    </reaction>
</comment>
<dbReference type="OrthoDB" id="343702at2"/>
<dbReference type="SUPFAM" id="SSF56601">
    <property type="entry name" value="beta-lactamase/transpeptidase-like"/>
    <property type="match status" value="1"/>
</dbReference>
<dbReference type="NCBIfam" id="TIGR02074">
    <property type="entry name" value="PBP_1a_fam"/>
    <property type="match status" value="1"/>
</dbReference>
<protein>
    <recommendedName>
        <fullName evidence="17">peptidoglycan glycosyltransferase</fullName>
        <ecNumber evidence="17">2.4.99.28</ecNumber>
    </recommendedName>
</protein>
<dbReference type="GO" id="GO:0004180">
    <property type="term" value="F:carboxypeptidase activity"/>
    <property type="evidence" value="ECO:0007669"/>
    <property type="project" value="UniProtKB-KW"/>
</dbReference>
<feature type="transmembrane region" description="Helical" evidence="21">
    <location>
        <begin position="34"/>
        <end position="53"/>
    </location>
</feature>
<comment type="pathway">
    <text evidence="19">Glycan biosynthesis.</text>
</comment>
<dbReference type="FunFam" id="1.10.3810.10:FF:000003">
    <property type="entry name" value="Penicillin-binding protein 1a"/>
    <property type="match status" value="1"/>
</dbReference>
<evidence type="ECO:0000256" key="9">
    <source>
        <dbReference type="ARBA" id="ARBA00022692"/>
    </source>
</evidence>
<evidence type="ECO:0000256" key="3">
    <source>
        <dbReference type="ARBA" id="ARBA00007090"/>
    </source>
</evidence>
<dbReference type="Gene3D" id="1.10.3810.10">
    <property type="entry name" value="Biosynthetic peptidoglycan transglycosylase-like"/>
    <property type="match status" value="1"/>
</dbReference>
<keyword evidence="8" id="KW-0808">Transferase</keyword>
<dbReference type="InterPro" id="IPR001264">
    <property type="entry name" value="Glyco_trans_51"/>
</dbReference>
<evidence type="ECO:0000256" key="11">
    <source>
        <dbReference type="ARBA" id="ARBA00022960"/>
    </source>
</evidence>
<dbReference type="Pfam" id="PF00905">
    <property type="entry name" value="Transpeptidase"/>
    <property type="match status" value="1"/>
</dbReference>
<evidence type="ECO:0000256" key="8">
    <source>
        <dbReference type="ARBA" id="ARBA00022679"/>
    </source>
</evidence>
<evidence type="ECO:0000256" key="6">
    <source>
        <dbReference type="ARBA" id="ARBA00022670"/>
    </source>
</evidence>
<evidence type="ECO:0000256" key="12">
    <source>
        <dbReference type="ARBA" id="ARBA00022984"/>
    </source>
</evidence>
<evidence type="ECO:0000256" key="2">
    <source>
        <dbReference type="ARBA" id="ARBA00004752"/>
    </source>
</evidence>
<dbReference type="GO" id="GO:0009252">
    <property type="term" value="P:peptidoglycan biosynthetic process"/>
    <property type="evidence" value="ECO:0007669"/>
    <property type="project" value="UniProtKB-KW"/>
</dbReference>
<dbReference type="InterPro" id="IPR036950">
    <property type="entry name" value="PBP_transglycosylase"/>
</dbReference>
<comment type="similarity">
    <text evidence="3">In the C-terminal section; belongs to the transpeptidase family.</text>
</comment>
<dbReference type="GO" id="GO:0016020">
    <property type="term" value="C:membrane"/>
    <property type="evidence" value="ECO:0007669"/>
    <property type="project" value="UniProtKB-SubCell"/>
</dbReference>
<dbReference type="GO" id="GO:0030288">
    <property type="term" value="C:outer membrane-bounded periplasmic space"/>
    <property type="evidence" value="ECO:0007669"/>
    <property type="project" value="TreeGrafter"/>
</dbReference>
<keyword evidence="6" id="KW-0645">Protease</keyword>
<comment type="caution">
    <text evidence="24">The sequence shown here is derived from an EMBL/GenBank/DDBJ whole genome shotgun (WGS) entry which is preliminary data.</text>
</comment>
<evidence type="ECO:0000256" key="14">
    <source>
        <dbReference type="ARBA" id="ARBA00023136"/>
    </source>
</evidence>
<keyword evidence="5 24" id="KW-0121">Carboxypeptidase</keyword>
<dbReference type="PANTHER" id="PTHR32282:SF27">
    <property type="entry name" value="PENICILLIN-BINDING PROTEIN 1A"/>
    <property type="match status" value="1"/>
</dbReference>
<keyword evidence="11" id="KW-0133">Cell shape</keyword>
<dbReference type="EMBL" id="NPDN01000004">
    <property type="protein sequence ID" value="PJZ25651.1"/>
    <property type="molecule type" value="Genomic_DNA"/>
</dbReference>
<evidence type="ECO:0000256" key="1">
    <source>
        <dbReference type="ARBA" id="ARBA00004370"/>
    </source>
</evidence>
<gene>
    <name evidence="24" type="ORF">CH357_08325</name>
</gene>
<keyword evidence="14 21" id="KW-0472">Membrane</keyword>
<dbReference type="GO" id="GO:0008360">
    <property type="term" value="P:regulation of cell shape"/>
    <property type="evidence" value="ECO:0007669"/>
    <property type="project" value="UniProtKB-KW"/>
</dbReference>
<evidence type="ECO:0000256" key="13">
    <source>
        <dbReference type="ARBA" id="ARBA00022989"/>
    </source>
</evidence>
<dbReference type="InterPro" id="IPR001460">
    <property type="entry name" value="PCN-bd_Tpept"/>
</dbReference>
<keyword evidence="25" id="KW-1185">Reference proteome</keyword>
<dbReference type="GO" id="GO:0008955">
    <property type="term" value="F:peptidoglycan glycosyltransferase activity"/>
    <property type="evidence" value="ECO:0007669"/>
    <property type="project" value="UniProtKB-EC"/>
</dbReference>
<dbReference type="Pfam" id="PF00912">
    <property type="entry name" value="Transgly"/>
    <property type="match status" value="1"/>
</dbReference>
<evidence type="ECO:0000256" key="7">
    <source>
        <dbReference type="ARBA" id="ARBA00022676"/>
    </source>
</evidence>
<feature type="domain" description="Glycosyl transferase family 51" evidence="23">
    <location>
        <begin position="106"/>
        <end position="259"/>
    </location>
</feature>
<dbReference type="InterPro" id="IPR023346">
    <property type="entry name" value="Lysozyme-like_dom_sf"/>
</dbReference>
<keyword evidence="10" id="KW-0378">Hydrolase</keyword>
<sequence length="824" mass="93435">MKHEPVDFFTRYFVVLFRDRIQSRMDSSDPVRKLLYLVLGLIFLNGFLFVFSVKDIWQVPKADRYEKPSLLFGLNTEGKYEPIAEFYRFSRVVITDEDLPGGWEENKVIRCFVSTEDNNFRSHKGLDLRGIFRATMVNLLAGRVKEGASTITQQVARLKFLNTERSFLRKAREAWLALLLELVFDKKTLIGIYLNEIPLGHGTIGVGAAAKFYFRKDIKDLSWGEAALLASLTTRPKEFSPLVNPNTSASKVRVVFKKLVENGILDVETAEREFEAFSEYYITLNRSPNDSAFSDRLNRFPYFTEYVRKNLARYIPSQQIYEGGLKIYTTLNIQHQAQAEKALAAGLKQQTQLSNQRAFTKIDSFEDSYGSTYKLLAELHDLPEFKFKISRSYRTFNRAWQEEFRDDLSVLNLISGTEGLGEAIDWNYRTQATEDHLLPVEGALISIRPDTGYITAMVGGSGFRSDNQQIRAFQAYRQPGSAFKPLVYASAMEYYHEHPDDKKNVTAASLFDDSPLQYVLEDGDEWNPSNYSGEYSGFIRLREALELSRNSVAVRLLEHTGLNNLLPRLEKLLQVENRNLPRDFSIALGSFEVSPYELARSYAVFASGGKQVFPLSVLYVEDEQGNLIKDFRKEFESKERKRLLSPETSYVITSMMEDVIKKGTGTGARSYGLTRPAAGKTGTTNNFRDAWFAGYTPELVAVVWVGYDTGTLSLGRGMSGAVVAAPIWGRFMANALVKEKSKSFDFGDAKIVRRTICSISGKLPGSHCYQTEEEVFDKDTVPKEVCDDHRGMSEPDPTPTHTTDPGTTKKKKPNLFEGDEDVIR</sequence>
<feature type="region of interest" description="Disordered" evidence="20">
    <location>
        <begin position="780"/>
        <end position="824"/>
    </location>
</feature>
<reference evidence="24 25" key="1">
    <citation type="submission" date="2017-07" db="EMBL/GenBank/DDBJ databases">
        <title>Leptospira spp. isolated from tropical soils.</title>
        <authorList>
            <person name="Thibeaux R."/>
            <person name="Iraola G."/>
            <person name="Ferres I."/>
            <person name="Bierque E."/>
            <person name="Girault D."/>
            <person name="Soupe-Gilbert M.-E."/>
            <person name="Picardeau M."/>
            <person name="Goarant C."/>
        </authorList>
    </citation>
    <scope>NUCLEOTIDE SEQUENCE [LARGE SCALE GENOMIC DNA]</scope>
    <source>
        <strain evidence="24 25">MCA1-C-A1</strain>
    </source>
</reference>
<dbReference type="InterPro" id="IPR012338">
    <property type="entry name" value="Beta-lactam/transpept-like"/>
</dbReference>
<keyword evidence="13 21" id="KW-1133">Transmembrane helix</keyword>
<dbReference type="GO" id="GO:0008658">
    <property type="term" value="F:penicillin binding"/>
    <property type="evidence" value="ECO:0007669"/>
    <property type="project" value="InterPro"/>
</dbReference>
<dbReference type="SUPFAM" id="SSF53955">
    <property type="entry name" value="Lysozyme-like"/>
    <property type="match status" value="1"/>
</dbReference>
<keyword evidence="12" id="KW-0573">Peptidoglycan synthesis</keyword>
<evidence type="ECO:0000256" key="5">
    <source>
        <dbReference type="ARBA" id="ARBA00022645"/>
    </source>
</evidence>
<dbReference type="AlphaFoldDB" id="A0A2M9XD85"/>
<evidence type="ECO:0000259" key="23">
    <source>
        <dbReference type="Pfam" id="PF00912"/>
    </source>
</evidence>
<dbReference type="GO" id="GO:0071555">
    <property type="term" value="P:cell wall organization"/>
    <property type="evidence" value="ECO:0007669"/>
    <property type="project" value="UniProtKB-KW"/>
</dbReference>
<comment type="pathway">
    <text evidence="2">Cell wall biogenesis; peptidoglycan biosynthesis.</text>
</comment>
<evidence type="ECO:0000256" key="16">
    <source>
        <dbReference type="ARBA" id="ARBA00023316"/>
    </source>
</evidence>
<feature type="compositionally biased region" description="Basic and acidic residues" evidence="20">
    <location>
        <begin position="780"/>
        <end position="793"/>
    </location>
</feature>
<evidence type="ECO:0000313" key="24">
    <source>
        <dbReference type="EMBL" id="PJZ25651.1"/>
    </source>
</evidence>
<evidence type="ECO:0000256" key="19">
    <source>
        <dbReference type="ARBA" id="ARBA00060592"/>
    </source>
</evidence>
<dbReference type="PANTHER" id="PTHR32282">
    <property type="entry name" value="BINDING PROTEIN TRANSPEPTIDASE, PUTATIVE-RELATED"/>
    <property type="match status" value="1"/>
</dbReference>
<dbReference type="GO" id="GO:0006508">
    <property type="term" value="P:proteolysis"/>
    <property type="evidence" value="ECO:0007669"/>
    <property type="project" value="UniProtKB-KW"/>
</dbReference>
<evidence type="ECO:0000256" key="21">
    <source>
        <dbReference type="SAM" id="Phobius"/>
    </source>
</evidence>
<comment type="subcellular location">
    <subcellularLocation>
        <location evidence="1">Membrane</location>
    </subcellularLocation>
</comment>
<comment type="similarity">
    <text evidence="4">In the N-terminal section; belongs to the glycosyltransferase 51 family.</text>
</comment>
<evidence type="ECO:0000259" key="22">
    <source>
        <dbReference type="Pfam" id="PF00905"/>
    </source>
</evidence>
<evidence type="ECO:0000256" key="18">
    <source>
        <dbReference type="ARBA" id="ARBA00049902"/>
    </source>
</evidence>
<accession>A0A2M9XD85</accession>
<organism evidence="24 25">
    <name type="scientific">Leptospira hartskeerlii</name>
    <dbReference type="NCBI Taxonomy" id="2023177"/>
    <lineage>
        <taxon>Bacteria</taxon>
        <taxon>Pseudomonadati</taxon>
        <taxon>Spirochaetota</taxon>
        <taxon>Spirochaetia</taxon>
        <taxon>Leptospirales</taxon>
        <taxon>Leptospiraceae</taxon>
        <taxon>Leptospira</taxon>
    </lineage>
</organism>
<dbReference type="InterPro" id="IPR050396">
    <property type="entry name" value="Glycosyltr_51/Transpeptidase"/>
</dbReference>
<dbReference type="RefSeq" id="WP_100706295.1">
    <property type="nucleotide sequence ID" value="NZ_NPDL01000001.1"/>
</dbReference>